<proteinExistence type="predicted"/>
<comment type="caution">
    <text evidence="1">The sequence shown here is derived from an EMBL/GenBank/DDBJ whole genome shotgun (WGS) entry which is preliminary data.</text>
</comment>
<sequence length="153" mass="16691">MTKPATAPRVTTAGLGAWLIKGNADQADLAGRFAADPRVTRWCVQPGYRARLMQAGQPVLFWASGSRRRDLAYGIWGLGVLTGPARQDPDDGRWKASLDLTIAPPTAWVSRQTIRANAALAELEVLRQPQAANPSFVTGEQFTVVRWYLSAES</sequence>
<reference evidence="1" key="1">
    <citation type="submission" date="2021-03" db="EMBL/GenBank/DDBJ databases">
        <title>Whole genome shotgun sequence of Actinoplanes consettensis NBRC 14913.</title>
        <authorList>
            <person name="Komaki H."/>
            <person name="Tamura T."/>
        </authorList>
    </citation>
    <scope>NUCLEOTIDE SEQUENCE</scope>
    <source>
        <strain evidence="1">NBRC 14913</strain>
    </source>
</reference>
<dbReference type="RefSeq" id="WP_213002409.1">
    <property type="nucleotide sequence ID" value="NZ_BAAATW010000018.1"/>
</dbReference>
<dbReference type="AlphaFoldDB" id="A0A919T088"/>
<dbReference type="SUPFAM" id="SSF88697">
    <property type="entry name" value="PUA domain-like"/>
    <property type="match status" value="1"/>
</dbReference>
<keyword evidence="2" id="KW-1185">Reference proteome</keyword>
<protein>
    <recommendedName>
        <fullName evidence="3">EVE domain-containing protein</fullName>
    </recommendedName>
</protein>
<name>A0A919T088_9ACTN</name>
<gene>
    <name evidence="1" type="ORF">Aco04nite_80260</name>
</gene>
<dbReference type="EMBL" id="BOQP01000050">
    <property type="protein sequence ID" value="GIM82174.1"/>
    <property type="molecule type" value="Genomic_DNA"/>
</dbReference>
<organism evidence="1 2">
    <name type="scientific">Winogradskya consettensis</name>
    <dbReference type="NCBI Taxonomy" id="113560"/>
    <lineage>
        <taxon>Bacteria</taxon>
        <taxon>Bacillati</taxon>
        <taxon>Actinomycetota</taxon>
        <taxon>Actinomycetes</taxon>
        <taxon>Micromonosporales</taxon>
        <taxon>Micromonosporaceae</taxon>
        <taxon>Winogradskya</taxon>
    </lineage>
</organism>
<evidence type="ECO:0008006" key="3">
    <source>
        <dbReference type="Google" id="ProtNLM"/>
    </source>
</evidence>
<evidence type="ECO:0000313" key="1">
    <source>
        <dbReference type="EMBL" id="GIM82174.1"/>
    </source>
</evidence>
<dbReference type="InterPro" id="IPR015947">
    <property type="entry name" value="PUA-like_sf"/>
</dbReference>
<accession>A0A919T088</accession>
<dbReference type="Proteomes" id="UP000680865">
    <property type="component" value="Unassembled WGS sequence"/>
</dbReference>
<evidence type="ECO:0000313" key="2">
    <source>
        <dbReference type="Proteomes" id="UP000680865"/>
    </source>
</evidence>